<evidence type="ECO:0000256" key="3">
    <source>
        <dbReference type="ARBA" id="ARBA00022723"/>
    </source>
</evidence>
<proteinExistence type="predicted"/>
<dbReference type="InterPro" id="IPR039121">
    <property type="entry name" value="NUDT19"/>
</dbReference>
<protein>
    <recommendedName>
        <fullName evidence="7">Nudix hydrolase domain-containing protein</fullName>
    </recommendedName>
</protein>
<dbReference type="CDD" id="cd18870">
    <property type="entry name" value="NUDIX_AcylCoAdiphos_Nudt19"/>
    <property type="match status" value="1"/>
</dbReference>
<keyword evidence="6" id="KW-0464">Manganese</keyword>
<dbReference type="GO" id="GO:0005739">
    <property type="term" value="C:mitochondrion"/>
    <property type="evidence" value="ECO:0007669"/>
    <property type="project" value="TreeGrafter"/>
</dbReference>
<dbReference type="GO" id="GO:0016818">
    <property type="term" value="F:hydrolase activity, acting on acid anhydrides, in phosphorus-containing anhydrides"/>
    <property type="evidence" value="ECO:0007669"/>
    <property type="project" value="InterPro"/>
</dbReference>
<dbReference type="SUPFAM" id="SSF55811">
    <property type="entry name" value="Nudix"/>
    <property type="match status" value="1"/>
</dbReference>
<keyword evidence="4" id="KW-0378">Hydrolase</keyword>
<evidence type="ECO:0000256" key="5">
    <source>
        <dbReference type="ARBA" id="ARBA00022842"/>
    </source>
</evidence>
<dbReference type="PANTHER" id="PTHR12318:SF0">
    <property type="entry name" value="ACYL-COENZYME A DIPHOSPHATASE NUDT19"/>
    <property type="match status" value="1"/>
</dbReference>
<dbReference type="InterPro" id="IPR000086">
    <property type="entry name" value="NUDIX_hydrolase_dom"/>
</dbReference>
<feature type="domain" description="Nudix hydrolase" evidence="7">
    <location>
        <begin position="33"/>
        <end position="231"/>
    </location>
</feature>
<comment type="cofactor">
    <cofactor evidence="1">
        <name>Mn(2+)</name>
        <dbReference type="ChEBI" id="CHEBI:29035"/>
    </cofactor>
</comment>
<dbReference type="PROSITE" id="PS51462">
    <property type="entry name" value="NUDIX"/>
    <property type="match status" value="1"/>
</dbReference>
<evidence type="ECO:0000256" key="6">
    <source>
        <dbReference type="ARBA" id="ARBA00023211"/>
    </source>
</evidence>
<dbReference type="Gene3D" id="3.90.79.10">
    <property type="entry name" value="Nucleoside Triphosphate Pyrophosphohydrolase"/>
    <property type="match status" value="1"/>
</dbReference>
<evidence type="ECO:0000256" key="4">
    <source>
        <dbReference type="ARBA" id="ARBA00022801"/>
    </source>
</evidence>
<dbReference type="PANTHER" id="PTHR12318">
    <property type="entry name" value="TESTOSTERONE-REGULATED PROTEIN RP2"/>
    <property type="match status" value="1"/>
</dbReference>
<name>A0A7S4R3P5_9DINO</name>
<accession>A0A7S4R3P5</accession>
<keyword evidence="3" id="KW-0479">Metal-binding</keyword>
<comment type="cofactor">
    <cofactor evidence="2">
        <name>Mg(2+)</name>
        <dbReference type="ChEBI" id="CHEBI:18420"/>
    </cofactor>
</comment>
<dbReference type="InterPro" id="IPR015797">
    <property type="entry name" value="NUDIX_hydrolase-like_dom_sf"/>
</dbReference>
<evidence type="ECO:0000256" key="1">
    <source>
        <dbReference type="ARBA" id="ARBA00001936"/>
    </source>
</evidence>
<evidence type="ECO:0000259" key="7">
    <source>
        <dbReference type="PROSITE" id="PS51462"/>
    </source>
</evidence>
<evidence type="ECO:0000313" key="8">
    <source>
        <dbReference type="EMBL" id="CAE4600237.1"/>
    </source>
</evidence>
<organism evidence="8">
    <name type="scientific">Alexandrium monilatum</name>
    <dbReference type="NCBI Taxonomy" id="311494"/>
    <lineage>
        <taxon>Eukaryota</taxon>
        <taxon>Sar</taxon>
        <taxon>Alveolata</taxon>
        <taxon>Dinophyceae</taxon>
        <taxon>Gonyaulacales</taxon>
        <taxon>Pyrocystaceae</taxon>
        <taxon>Alexandrium</taxon>
    </lineage>
</organism>
<dbReference type="EMBL" id="HBNR01041302">
    <property type="protein sequence ID" value="CAE4600237.1"/>
    <property type="molecule type" value="Transcribed_RNA"/>
</dbReference>
<keyword evidence="5" id="KW-0460">Magnesium</keyword>
<reference evidence="8" key="1">
    <citation type="submission" date="2021-01" db="EMBL/GenBank/DDBJ databases">
        <authorList>
            <person name="Corre E."/>
            <person name="Pelletier E."/>
            <person name="Niang G."/>
            <person name="Scheremetjew M."/>
            <person name="Finn R."/>
            <person name="Kale V."/>
            <person name="Holt S."/>
            <person name="Cochrane G."/>
            <person name="Meng A."/>
            <person name="Brown T."/>
            <person name="Cohen L."/>
        </authorList>
    </citation>
    <scope>NUCLEOTIDE SEQUENCE</scope>
    <source>
        <strain evidence="8">CCMP3105</strain>
    </source>
</reference>
<evidence type="ECO:0000256" key="2">
    <source>
        <dbReference type="ARBA" id="ARBA00001946"/>
    </source>
</evidence>
<dbReference type="GO" id="GO:0046872">
    <property type="term" value="F:metal ion binding"/>
    <property type="evidence" value="ECO:0007669"/>
    <property type="project" value="UniProtKB-KW"/>
</dbReference>
<gene>
    <name evidence="8" type="ORF">AMON00008_LOCUS28666</name>
</gene>
<dbReference type="AlphaFoldDB" id="A0A7S4R3P5"/>
<sequence>MPPAFSPFRAAAVRASAVASAVTARASAQGSKPPRPAASLVLLRPRRNREPASSPEDFEVLMMERSNKKGAFQGAVVFPGGVVETTDHSDNWAEFLGLRGLTRLQVLRLGAIRELFEETGILLSEPAADLSRERARDLRARVQADGEDFLAVCRELGVRPDLNALTFVHHWVTPIQAPARFDTHFFLAIRQSAQGAEADGGETVRVAWLPPSRFLELFQEQEISFLPPQFYLLSTLAGSPSLGAVAQLRDAVREEAVHPWQPHTLSKEMGGPAMCYPGDASYPKDLGSSPLVVSPSAADRHRLYMRPMQKKEGGAGGRGVIGGAVVTYELERTVPVPFGGESWASARRGSARL</sequence>